<dbReference type="InterPro" id="IPR009010">
    <property type="entry name" value="Asp_de-COase-like_dom_sf"/>
</dbReference>
<reference evidence="10 11" key="2">
    <citation type="submission" date="2019-08" db="EMBL/GenBank/DDBJ databases">
        <title>Jejuicoccus antrihumi gen. nov., sp. nov., a new member of the family Dermacoccaceae isolated from a cave.</title>
        <authorList>
            <person name="Schumann P."/>
            <person name="Kim I.S."/>
        </authorList>
    </citation>
    <scope>NUCLEOTIDE SEQUENCE [LARGE SCALE GENOMIC DNA]</scope>
    <source>
        <strain evidence="10 11">C5-26</strain>
    </source>
</reference>
<keyword evidence="6" id="KW-0560">Oxidoreductase</keyword>
<evidence type="ECO:0000256" key="1">
    <source>
        <dbReference type="ARBA" id="ARBA00001966"/>
    </source>
</evidence>
<gene>
    <name evidence="10" type="ORF">FGL98_09245</name>
</gene>
<dbReference type="Gene3D" id="2.40.40.20">
    <property type="match status" value="1"/>
</dbReference>
<evidence type="ECO:0000256" key="3">
    <source>
        <dbReference type="ARBA" id="ARBA00010312"/>
    </source>
</evidence>
<evidence type="ECO:0000256" key="2">
    <source>
        <dbReference type="ARBA" id="ARBA00004196"/>
    </source>
</evidence>
<comment type="subcellular location">
    <subcellularLocation>
        <location evidence="2">Cell envelope</location>
    </subcellularLocation>
</comment>
<name>A0A563E321_9MICO</name>
<dbReference type="GO" id="GO:0030151">
    <property type="term" value="F:molybdenum ion binding"/>
    <property type="evidence" value="ECO:0007669"/>
    <property type="project" value="TreeGrafter"/>
</dbReference>
<dbReference type="InterPro" id="IPR006656">
    <property type="entry name" value="Mopterin_OxRdtase"/>
</dbReference>
<evidence type="ECO:0000256" key="4">
    <source>
        <dbReference type="ARBA" id="ARBA00022485"/>
    </source>
</evidence>
<dbReference type="GO" id="GO:0009061">
    <property type="term" value="P:anaerobic respiration"/>
    <property type="evidence" value="ECO:0007669"/>
    <property type="project" value="TreeGrafter"/>
</dbReference>
<dbReference type="AlphaFoldDB" id="A0A563E321"/>
<keyword evidence="11" id="KW-1185">Reference proteome</keyword>
<dbReference type="Gene3D" id="3.40.50.740">
    <property type="match status" value="1"/>
</dbReference>
<dbReference type="Pfam" id="PF01568">
    <property type="entry name" value="Molydop_binding"/>
    <property type="match status" value="1"/>
</dbReference>
<comment type="caution">
    <text evidence="10">The sequence shown here is derived from an EMBL/GenBank/DDBJ whole genome shotgun (WGS) entry which is preliminary data.</text>
</comment>
<dbReference type="EMBL" id="VCQV01000010">
    <property type="protein sequence ID" value="TWP36699.1"/>
    <property type="molecule type" value="Genomic_DNA"/>
</dbReference>
<comment type="cofactor">
    <cofactor evidence="1">
        <name>[4Fe-4S] cluster</name>
        <dbReference type="ChEBI" id="CHEBI:49883"/>
    </cofactor>
</comment>
<dbReference type="Pfam" id="PF00384">
    <property type="entry name" value="Molybdopterin"/>
    <property type="match status" value="1"/>
</dbReference>
<evidence type="ECO:0000259" key="9">
    <source>
        <dbReference type="Pfam" id="PF01568"/>
    </source>
</evidence>
<organism evidence="10 11">
    <name type="scientific">Leekyejoonella antrihumi</name>
    <dbReference type="NCBI Taxonomy" id="1660198"/>
    <lineage>
        <taxon>Bacteria</taxon>
        <taxon>Bacillati</taxon>
        <taxon>Actinomycetota</taxon>
        <taxon>Actinomycetes</taxon>
        <taxon>Micrococcales</taxon>
        <taxon>Dermacoccaceae</taxon>
        <taxon>Leekyejoonella</taxon>
    </lineage>
</organism>
<keyword evidence="4" id="KW-0408">Iron</keyword>
<evidence type="ECO:0000256" key="6">
    <source>
        <dbReference type="ARBA" id="ARBA00023002"/>
    </source>
</evidence>
<keyword evidence="5" id="KW-0479">Metal-binding</keyword>
<evidence type="ECO:0000313" key="11">
    <source>
        <dbReference type="Proteomes" id="UP000320244"/>
    </source>
</evidence>
<dbReference type="Gene3D" id="3.40.228.10">
    <property type="entry name" value="Dimethylsulfoxide Reductase, domain 2"/>
    <property type="match status" value="2"/>
</dbReference>
<evidence type="ECO:0000256" key="7">
    <source>
        <dbReference type="SAM" id="MobiDB-lite"/>
    </source>
</evidence>
<evidence type="ECO:0000313" key="10">
    <source>
        <dbReference type="EMBL" id="TWP36699.1"/>
    </source>
</evidence>
<evidence type="ECO:0000256" key="5">
    <source>
        <dbReference type="ARBA" id="ARBA00022723"/>
    </source>
</evidence>
<dbReference type="GO" id="GO:0043546">
    <property type="term" value="F:molybdopterin cofactor binding"/>
    <property type="evidence" value="ECO:0007669"/>
    <property type="project" value="InterPro"/>
</dbReference>
<keyword evidence="4" id="KW-0004">4Fe-4S</keyword>
<feature type="domain" description="Molybdopterin dinucleotide-binding" evidence="9">
    <location>
        <begin position="722"/>
        <end position="842"/>
    </location>
</feature>
<feature type="region of interest" description="Disordered" evidence="7">
    <location>
        <begin position="134"/>
        <end position="172"/>
    </location>
</feature>
<sequence length="886" mass="98006">MSNADCIVIQGSNMAECHPVGFQWVMEAKRKGARIIHIDPRFTRTSAVADQHVALRAGSDIVFLGGIIRYILEQEKYFREYVVAYTNAATLVRDDFRDTDELDGLFSGYDPETGTYDPASWAYKGVEEYAAAGNARKPSADQSAHTDRAAGDTHGAAGAVGHGHSQTTRDETLQDPRCVLQVLKRHFARYTPEMVEQVCGVSPQDFLSVCEAVTANSGRDLTTAWVYSVGWTQHAVGVQYIRSAAIIQLLLGNMGRPGGGIMALRGHASIQGSTDIPTLFNILPGYLPMPSVDDHPDMTAYLKTVTSDTQKGYWTHAGAYTASLLKSWWGKTATSDNDYCFSYLPKISGDHGTYNTVTRMLDDQVEGYFIMGENPAVGSAHGRMQRLGMSHLKWLVVRDFQLIESATWWKDGPEVRSGELKTEDIDTEVFFLPAASHVEKDGTFTQTQRMLQWHHKAVDPPQDARSELHFMWHLGNKIRARLAESTDDRDRPLLDLTWDYGQDGTDEPSADKVLREINGWQVKPDGTPGPLLSSYTQMKDDGSTAGGCWIYTGVYADGVNQSARRKPGSQQSWVAPEWGWAWPSNRRILYNRASADPQGRPWSERKAYVWWDEEAGSWTGHDVPDFPADRAPDFRPEPGTAGPEGIAGDDPFIMQSDGKGWLFAPTGLLDGPLPAHYEPQESPIRNPLYSQQSNPTRQVLKRKDNLSNPSADAPGAQDFPYVFTTYRLTEHHTAGGMSRWLPYLSELQPQFFCEVSPALAAERGLVNGDWATIVTARSAVEARVLVTDRIRPLTVNGRTVHQVGLPYHWGQGGKGAVVEGDSANDLIGLTLDPNVHIQEAKAATCDIRPGRRPADHQVRGMVEDYISRAGITVETGNTLHEKGDQS</sequence>
<dbReference type="SUPFAM" id="SSF50692">
    <property type="entry name" value="ADC-like"/>
    <property type="match status" value="1"/>
</dbReference>
<reference evidence="10 11" key="1">
    <citation type="submission" date="2019-05" db="EMBL/GenBank/DDBJ databases">
        <authorList>
            <person name="Lee S.D."/>
        </authorList>
    </citation>
    <scope>NUCLEOTIDE SEQUENCE [LARGE SCALE GENOMIC DNA]</scope>
    <source>
        <strain evidence="10 11">C5-26</strain>
    </source>
</reference>
<feature type="region of interest" description="Disordered" evidence="7">
    <location>
        <begin position="673"/>
        <end position="698"/>
    </location>
</feature>
<protein>
    <submittedName>
        <fullName evidence="10">Formate dehydrogenase</fullName>
    </submittedName>
</protein>
<dbReference type="OrthoDB" id="9759518at2"/>
<dbReference type="SUPFAM" id="SSF53706">
    <property type="entry name" value="Formate dehydrogenase/DMSO reductase, domains 1-3"/>
    <property type="match status" value="1"/>
</dbReference>
<comment type="similarity">
    <text evidence="3">Belongs to the prokaryotic molybdopterin-containing oxidoreductase family.</text>
</comment>
<dbReference type="InterPro" id="IPR048158">
    <property type="entry name" value="Formate_DH_Act"/>
</dbReference>
<dbReference type="CDD" id="cd02792">
    <property type="entry name" value="MopB_CT_Formate-Dh-Na-like"/>
    <property type="match status" value="1"/>
</dbReference>
<dbReference type="InterPro" id="IPR006657">
    <property type="entry name" value="MoPterin_dinucl-bd_dom"/>
</dbReference>
<dbReference type="GO" id="GO:0051539">
    <property type="term" value="F:4 iron, 4 sulfur cluster binding"/>
    <property type="evidence" value="ECO:0007669"/>
    <property type="project" value="UniProtKB-KW"/>
</dbReference>
<feature type="compositionally biased region" description="Polar residues" evidence="7">
    <location>
        <begin position="688"/>
        <end position="697"/>
    </location>
</feature>
<dbReference type="PANTHER" id="PTHR43598:SF1">
    <property type="entry name" value="FORMATE DEHYDROGENASE-O MAJOR SUBUNIT"/>
    <property type="match status" value="1"/>
</dbReference>
<dbReference type="NCBIfam" id="NF041513">
    <property type="entry name" value="formate_DH_Act"/>
    <property type="match status" value="1"/>
</dbReference>
<dbReference type="GO" id="GO:0016491">
    <property type="term" value="F:oxidoreductase activity"/>
    <property type="evidence" value="ECO:0007669"/>
    <property type="project" value="UniProtKB-KW"/>
</dbReference>
<feature type="compositionally biased region" description="Low complexity" evidence="7">
    <location>
        <begin position="152"/>
        <end position="164"/>
    </location>
</feature>
<feature type="domain" description="Molybdopterin oxidoreductase" evidence="8">
    <location>
        <begin position="2"/>
        <end position="380"/>
    </location>
</feature>
<dbReference type="GO" id="GO:0009055">
    <property type="term" value="F:electron transfer activity"/>
    <property type="evidence" value="ECO:0007669"/>
    <property type="project" value="TreeGrafter"/>
</dbReference>
<accession>A0A563E321</accession>
<keyword evidence="4" id="KW-0411">Iron-sulfur</keyword>
<evidence type="ECO:0000259" key="8">
    <source>
        <dbReference type="Pfam" id="PF00384"/>
    </source>
</evidence>
<dbReference type="PANTHER" id="PTHR43598">
    <property type="entry name" value="TUNGSTEN-CONTAINING FORMYLMETHANOFURAN DEHYDROGENASE 2 SUBUNIT B"/>
    <property type="match status" value="1"/>
</dbReference>
<proteinExistence type="inferred from homology"/>
<dbReference type="Proteomes" id="UP000320244">
    <property type="component" value="Unassembled WGS sequence"/>
</dbReference>
<dbReference type="GO" id="GO:0030313">
    <property type="term" value="C:cell envelope"/>
    <property type="evidence" value="ECO:0007669"/>
    <property type="project" value="UniProtKB-SubCell"/>
</dbReference>